<dbReference type="GO" id="GO:0046872">
    <property type="term" value="F:metal ion binding"/>
    <property type="evidence" value="ECO:0007669"/>
    <property type="project" value="UniProtKB-KW"/>
</dbReference>
<evidence type="ECO:0000256" key="5">
    <source>
        <dbReference type="RuleBase" id="RU361279"/>
    </source>
</evidence>
<dbReference type="GO" id="GO:0009396">
    <property type="term" value="P:folic acid-containing compound biosynthetic process"/>
    <property type="evidence" value="ECO:0007669"/>
    <property type="project" value="TreeGrafter"/>
</dbReference>
<dbReference type="SUPFAM" id="SSF100950">
    <property type="entry name" value="NagB/RpiA/CoA transferase-like"/>
    <property type="match status" value="1"/>
</dbReference>
<evidence type="ECO:0000313" key="6">
    <source>
        <dbReference type="EMBL" id="ROH93330.1"/>
    </source>
</evidence>
<comment type="caution">
    <text evidence="6">The sequence shown here is derived from an EMBL/GenBank/DDBJ whole genome shotgun (WGS) entry which is preliminary data.</text>
</comment>
<dbReference type="GO" id="GO:0005524">
    <property type="term" value="F:ATP binding"/>
    <property type="evidence" value="ECO:0007669"/>
    <property type="project" value="UniProtKB-KW"/>
</dbReference>
<evidence type="ECO:0000256" key="3">
    <source>
        <dbReference type="ARBA" id="ARBA00022840"/>
    </source>
</evidence>
<evidence type="ECO:0000256" key="1">
    <source>
        <dbReference type="ARBA" id="ARBA00010638"/>
    </source>
</evidence>
<dbReference type="PANTHER" id="PTHR23407:SF1">
    <property type="entry name" value="5-FORMYLTETRAHYDROFOLATE CYCLO-LIGASE"/>
    <property type="match status" value="1"/>
</dbReference>
<dbReference type="InParanoid" id="A0A3N0VKU7"/>
<keyword evidence="6" id="KW-0436">Ligase</keyword>
<keyword evidence="3 4" id="KW-0067">ATP-binding</keyword>
<evidence type="ECO:0000256" key="4">
    <source>
        <dbReference type="PIRSR" id="PIRSR006806-1"/>
    </source>
</evidence>
<keyword evidence="5" id="KW-0460">Magnesium</keyword>
<dbReference type="PIRSF" id="PIRSF006806">
    <property type="entry name" value="FTHF_cligase"/>
    <property type="match status" value="1"/>
</dbReference>
<dbReference type="Proteomes" id="UP000282106">
    <property type="component" value="Unassembled WGS sequence"/>
</dbReference>
<dbReference type="NCBIfam" id="TIGR02727">
    <property type="entry name" value="MTHFS_bact"/>
    <property type="match status" value="1"/>
</dbReference>
<dbReference type="FunCoup" id="A0A3N0VKU7">
    <property type="interactions" value="352"/>
</dbReference>
<dbReference type="Pfam" id="PF01812">
    <property type="entry name" value="5-FTHF_cyc-lig"/>
    <property type="match status" value="1"/>
</dbReference>
<feature type="binding site" evidence="4">
    <location>
        <position position="61"/>
    </location>
    <ligand>
        <name>substrate</name>
    </ligand>
</feature>
<keyword evidence="2 4" id="KW-0547">Nucleotide-binding</keyword>
<dbReference type="InterPro" id="IPR037171">
    <property type="entry name" value="NagB/RpiA_transferase-like"/>
</dbReference>
<reference evidence="6 7" key="1">
    <citation type="submission" date="2018-10" db="EMBL/GenBank/DDBJ databases">
        <authorList>
            <person name="Chen W.-M."/>
        </authorList>
    </citation>
    <scope>NUCLEOTIDE SEQUENCE [LARGE SCALE GENOMIC DNA]</scope>
    <source>
        <strain evidence="6 7">THS-13</strain>
    </source>
</reference>
<dbReference type="InterPro" id="IPR002698">
    <property type="entry name" value="FTHF_cligase"/>
</dbReference>
<gene>
    <name evidence="6" type="ORF">ED208_02065</name>
</gene>
<feature type="binding site" evidence="4">
    <location>
        <begin position="136"/>
        <end position="144"/>
    </location>
    <ligand>
        <name>ATP</name>
        <dbReference type="ChEBI" id="CHEBI:30616"/>
    </ligand>
</feature>
<dbReference type="EMBL" id="RJVO01000001">
    <property type="protein sequence ID" value="ROH93330.1"/>
    <property type="molecule type" value="Genomic_DNA"/>
</dbReference>
<proteinExistence type="inferred from homology"/>
<comment type="cofactor">
    <cofactor evidence="5">
        <name>Mg(2+)</name>
        <dbReference type="ChEBI" id="CHEBI:18420"/>
    </cofactor>
</comment>
<dbReference type="Gene3D" id="3.40.50.10420">
    <property type="entry name" value="NagB/RpiA/CoA transferase-like"/>
    <property type="match status" value="1"/>
</dbReference>
<evidence type="ECO:0000313" key="7">
    <source>
        <dbReference type="Proteomes" id="UP000282106"/>
    </source>
</evidence>
<sequence length="198" mass="22288">MSAADPAEVKGHLRTELRARRRAIPASARRRAARRLARQYLRQRALQQARSVALYLPMASEIDTAPLRAVLAARGVALYVPKVARGKRLRFLRLGKTRMEWHHHGMPQPRGGDSLPLRRIALILLPLLGYDAQGRRLGQGGGYYDRALAGLRGARRPLRIGLAYACQQVEALPREDHDHPLQGVLSERGLQRFPFHHS</sequence>
<evidence type="ECO:0000256" key="2">
    <source>
        <dbReference type="ARBA" id="ARBA00022741"/>
    </source>
</evidence>
<dbReference type="InterPro" id="IPR024185">
    <property type="entry name" value="FTHF_cligase-like_sf"/>
</dbReference>
<comment type="catalytic activity">
    <reaction evidence="5">
        <text>(6S)-5-formyl-5,6,7,8-tetrahydrofolate + ATP = (6R)-5,10-methenyltetrahydrofolate + ADP + phosphate</text>
        <dbReference type="Rhea" id="RHEA:10488"/>
        <dbReference type="ChEBI" id="CHEBI:30616"/>
        <dbReference type="ChEBI" id="CHEBI:43474"/>
        <dbReference type="ChEBI" id="CHEBI:57455"/>
        <dbReference type="ChEBI" id="CHEBI:57457"/>
        <dbReference type="ChEBI" id="CHEBI:456216"/>
        <dbReference type="EC" id="6.3.3.2"/>
    </reaction>
</comment>
<dbReference type="GO" id="GO:0030272">
    <property type="term" value="F:5-formyltetrahydrofolate cyclo-ligase activity"/>
    <property type="evidence" value="ECO:0007669"/>
    <property type="project" value="UniProtKB-EC"/>
</dbReference>
<keyword evidence="7" id="KW-1185">Reference proteome</keyword>
<name>A0A3N0VKU7_9GAMM</name>
<dbReference type="RefSeq" id="WP_123210185.1">
    <property type="nucleotide sequence ID" value="NZ_RJVO01000001.1"/>
</dbReference>
<dbReference type="EC" id="6.3.3.2" evidence="5"/>
<dbReference type="GO" id="GO:0035999">
    <property type="term" value="P:tetrahydrofolate interconversion"/>
    <property type="evidence" value="ECO:0007669"/>
    <property type="project" value="TreeGrafter"/>
</dbReference>
<keyword evidence="5" id="KW-0479">Metal-binding</keyword>
<comment type="similarity">
    <text evidence="1 5">Belongs to the 5-formyltetrahydrofolate cyclo-ligase family.</text>
</comment>
<protein>
    <recommendedName>
        <fullName evidence="5">5-formyltetrahydrofolate cyclo-ligase</fullName>
        <ecNumber evidence="5">6.3.3.2</ecNumber>
    </recommendedName>
</protein>
<accession>A0A3N0VKU7</accession>
<dbReference type="PANTHER" id="PTHR23407">
    <property type="entry name" value="ATPASE INHIBITOR/5-FORMYLTETRAHYDROFOLATE CYCLO-LIGASE"/>
    <property type="match status" value="1"/>
</dbReference>
<feature type="binding site" evidence="4">
    <location>
        <begin position="10"/>
        <end position="14"/>
    </location>
    <ligand>
        <name>ATP</name>
        <dbReference type="ChEBI" id="CHEBI:30616"/>
    </ligand>
</feature>
<dbReference type="AlphaFoldDB" id="A0A3N0VKU7"/>
<organism evidence="6 7">
    <name type="scientific">Stagnimonas aquatica</name>
    <dbReference type="NCBI Taxonomy" id="2689987"/>
    <lineage>
        <taxon>Bacteria</taxon>
        <taxon>Pseudomonadati</taxon>
        <taxon>Pseudomonadota</taxon>
        <taxon>Gammaproteobacteria</taxon>
        <taxon>Nevskiales</taxon>
        <taxon>Nevskiaceae</taxon>
        <taxon>Stagnimonas</taxon>
    </lineage>
</organism>
<feature type="binding site" evidence="4">
    <location>
        <position position="56"/>
    </location>
    <ligand>
        <name>substrate</name>
    </ligand>
</feature>